<dbReference type="KEGG" id="nch:A0U93_02020"/>
<organism evidence="2 3">
    <name type="scientific">Neoasaia chiangmaiensis</name>
    <dbReference type="NCBI Taxonomy" id="320497"/>
    <lineage>
        <taxon>Bacteria</taxon>
        <taxon>Pseudomonadati</taxon>
        <taxon>Pseudomonadota</taxon>
        <taxon>Alphaproteobacteria</taxon>
        <taxon>Acetobacterales</taxon>
        <taxon>Acetobacteraceae</taxon>
        <taxon>Neoasaia</taxon>
    </lineage>
</organism>
<dbReference type="PANTHER" id="PTHR39430:SF1">
    <property type="entry name" value="PROTEASE"/>
    <property type="match status" value="1"/>
</dbReference>
<dbReference type="AlphaFoldDB" id="A0A1U9KMA6"/>
<dbReference type="EMBL" id="CP014691">
    <property type="protein sequence ID" value="AQS86922.1"/>
    <property type="molecule type" value="Genomic_DNA"/>
</dbReference>
<evidence type="ECO:0000313" key="2">
    <source>
        <dbReference type="EMBL" id="AQS86922.1"/>
    </source>
</evidence>
<accession>A0A1U9KMA6</accession>
<dbReference type="RefSeq" id="WP_169852675.1">
    <property type="nucleotide sequence ID" value="NZ_BJXS01000004.1"/>
</dbReference>
<dbReference type="Pfam" id="PF02517">
    <property type="entry name" value="Rce1-like"/>
    <property type="match status" value="1"/>
</dbReference>
<dbReference type="GO" id="GO:0080120">
    <property type="term" value="P:CAAX-box protein maturation"/>
    <property type="evidence" value="ECO:0007669"/>
    <property type="project" value="UniProtKB-ARBA"/>
</dbReference>
<feature type="domain" description="CAAX prenyl protease 2/Lysostaphin resistance protein A-like" evidence="1">
    <location>
        <begin position="127"/>
        <end position="216"/>
    </location>
</feature>
<gene>
    <name evidence="2" type="ORF">A0U93_02020</name>
</gene>
<evidence type="ECO:0000313" key="3">
    <source>
        <dbReference type="Proteomes" id="UP000188604"/>
    </source>
</evidence>
<proteinExistence type="predicted"/>
<evidence type="ECO:0000259" key="1">
    <source>
        <dbReference type="Pfam" id="PF02517"/>
    </source>
</evidence>
<dbReference type="InterPro" id="IPR003675">
    <property type="entry name" value="Rce1/LyrA-like_dom"/>
</dbReference>
<dbReference type="GO" id="GO:0004175">
    <property type="term" value="F:endopeptidase activity"/>
    <property type="evidence" value="ECO:0007669"/>
    <property type="project" value="UniProtKB-ARBA"/>
</dbReference>
<protein>
    <recommendedName>
        <fullName evidence="1">CAAX prenyl protease 2/Lysostaphin resistance protein A-like domain-containing protein</fullName>
    </recommendedName>
</protein>
<keyword evidence="3" id="KW-1185">Reference proteome</keyword>
<dbReference type="STRING" id="320497.A0U93_02020"/>
<sequence length="289" mass="30754">MTRRQAIWRATIFVLWLLLLASLPPLLWAMVFGAHGFPGRPSVLTPSLIFINDTPLLLAALAAGWLALPRRRRHWSIFRRSIHLAGSPSSLWQGLASGLALLSLLCVAQVMLHAVKIRFASPVLPDLLLYAPTFLLVAAAEELALRGAFLSWLGDAMGFFPALLCSSIAFGMLHWLGSDTPIGAVSAGAIGVFFGLTLRATGSLWFAIGFHAAWDYGQSALFGCHDSGFASRGAVLQTLPIGPDWLSGGAAGPEGSALCFALIVACAGYAIRYRAITCAQPSQSASRPL</sequence>
<dbReference type="Proteomes" id="UP000188604">
    <property type="component" value="Chromosome"/>
</dbReference>
<reference evidence="2 3" key="1">
    <citation type="submission" date="2016-03" db="EMBL/GenBank/DDBJ databases">
        <title>Acetic acid bacteria sequencing.</title>
        <authorList>
            <person name="Brandt J."/>
            <person name="Jakob F."/>
            <person name="Vogel R.F."/>
        </authorList>
    </citation>
    <scope>NUCLEOTIDE SEQUENCE [LARGE SCALE GENOMIC DNA]</scope>
    <source>
        <strain evidence="2 3">NBRC 101099</strain>
    </source>
</reference>
<name>A0A1U9KMA6_9PROT</name>
<dbReference type="PANTHER" id="PTHR39430">
    <property type="entry name" value="MEMBRANE-ASSOCIATED PROTEASE-RELATED"/>
    <property type="match status" value="1"/>
</dbReference>